<protein>
    <recommendedName>
        <fullName evidence="6">Sortase</fullName>
    </recommendedName>
</protein>
<dbReference type="RefSeq" id="WP_257702129.1">
    <property type="nucleotide sequence ID" value="NZ_CP102451.1"/>
</dbReference>
<feature type="region of interest" description="Disordered" evidence="2">
    <location>
        <begin position="1"/>
        <end position="36"/>
    </location>
</feature>
<reference evidence="4" key="1">
    <citation type="submission" date="2022-08" db="EMBL/GenBank/DDBJ databases">
        <title>Genome sequence of Vagococcus luciliae DSM 112651.</title>
        <authorList>
            <person name="Juan G."/>
            <person name="Anja P."/>
            <person name="Rolf D."/>
            <person name="Kampfer P."/>
            <person name="Vilcinskas A."/>
        </authorList>
    </citation>
    <scope>NUCLEOTIDE SEQUENCE</scope>
    <source>
        <strain evidence="4">G314FT</strain>
    </source>
</reference>
<evidence type="ECO:0000256" key="1">
    <source>
        <dbReference type="ARBA" id="ARBA00022801"/>
    </source>
</evidence>
<keyword evidence="3" id="KW-0472">Membrane</keyword>
<evidence type="ECO:0000256" key="3">
    <source>
        <dbReference type="SAM" id="Phobius"/>
    </source>
</evidence>
<accession>A0ABY5NY79</accession>
<evidence type="ECO:0000313" key="4">
    <source>
        <dbReference type="EMBL" id="UUV98614.1"/>
    </source>
</evidence>
<gene>
    <name evidence="4" type="ORF">G314FT_07670</name>
</gene>
<feature type="transmembrane region" description="Helical" evidence="3">
    <location>
        <begin position="75"/>
        <end position="94"/>
    </location>
</feature>
<name>A0ABY5NY79_9ENTE</name>
<dbReference type="Proteomes" id="UP001058273">
    <property type="component" value="Chromosome"/>
</dbReference>
<dbReference type="SUPFAM" id="SSF63817">
    <property type="entry name" value="Sortase"/>
    <property type="match status" value="1"/>
</dbReference>
<keyword evidence="5" id="KW-1185">Reference proteome</keyword>
<proteinExistence type="predicted"/>
<organism evidence="4 5">
    <name type="scientific">Vagococcus luciliae</name>
    <dbReference type="NCBI Taxonomy" id="2920380"/>
    <lineage>
        <taxon>Bacteria</taxon>
        <taxon>Bacillati</taxon>
        <taxon>Bacillota</taxon>
        <taxon>Bacilli</taxon>
        <taxon>Lactobacillales</taxon>
        <taxon>Enterococcaceae</taxon>
        <taxon>Vagococcus</taxon>
    </lineage>
</organism>
<keyword evidence="1" id="KW-0378">Hydrolase</keyword>
<evidence type="ECO:0000256" key="2">
    <source>
        <dbReference type="SAM" id="MobiDB-lite"/>
    </source>
</evidence>
<sequence>MTNKTNKIQPENLNNTKLKKKRKKKKHRQSSVHSACSTKAIKNGKVVVKKRKQITEQEIINEKKELSNKKNIKRLSVGAILIATLGLSTTAVALNHHNYHQEEPEIKQHVVTKEYKPGSLTYEKVQKNNEKNNKEEINKEEINKEEINKEEINKMEPQTNNTAVNEVQESAASQEELVQETVMEPESISVFSQEKSSGSDELHGVQIQPAMTLNILGEIIYYQNGGQIAGQSIIDANSDSEASTWGGAQIFSGNDGLNTHFIGHNPGAFSIIFSLSIGNQIVVTDSIGTSQTYVVDSICQVTDDGVDTNTGTDLYDMIAGEGGGERITLQSCINDEVNLIIFASAQ</sequence>
<feature type="compositionally biased region" description="Polar residues" evidence="2">
    <location>
        <begin position="1"/>
        <end position="16"/>
    </location>
</feature>
<evidence type="ECO:0000313" key="5">
    <source>
        <dbReference type="Proteomes" id="UP001058273"/>
    </source>
</evidence>
<dbReference type="InterPro" id="IPR023365">
    <property type="entry name" value="Sortase_dom-sf"/>
</dbReference>
<reference evidence="4" key="2">
    <citation type="submission" date="2022-08" db="EMBL/GenBank/DDBJ databases">
        <authorList>
            <person name="Poehlein A."/>
            <person name="Guzman J."/>
            <person name="Daniel R."/>
            <person name="Vilcinskas A."/>
        </authorList>
    </citation>
    <scope>NUCLEOTIDE SEQUENCE</scope>
    <source>
        <strain evidence="4">G314FT</strain>
    </source>
</reference>
<feature type="compositionally biased region" description="Basic residues" evidence="2">
    <location>
        <begin position="17"/>
        <end position="30"/>
    </location>
</feature>
<keyword evidence="3" id="KW-0812">Transmembrane</keyword>
<dbReference type="EMBL" id="CP102451">
    <property type="protein sequence ID" value="UUV98614.1"/>
    <property type="molecule type" value="Genomic_DNA"/>
</dbReference>
<dbReference type="Pfam" id="PF04203">
    <property type="entry name" value="Sortase"/>
    <property type="match status" value="1"/>
</dbReference>
<keyword evidence="3" id="KW-1133">Transmembrane helix</keyword>
<dbReference type="Gene3D" id="2.40.260.10">
    <property type="entry name" value="Sortase"/>
    <property type="match status" value="1"/>
</dbReference>
<dbReference type="InterPro" id="IPR005754">
    <property type="entry name" value="Sortase"/>
</dbReference>
<evidence type="ECO:0008006" key="6">
    <source>
        <dbReference type="Google" id="ProtNLM"/>
    </source>
</evidence>